<feature type="transmembrane region" description="Helical" evidence="2">
    <location>
        <begin position="199"/>
        <end position="217"/>
    </location>
</feature>
<reference evidence="4 5" key="1">
    <citation type="submission" date="2021-06" db="EMBL/GenBank/DDBJ databases">
        <title>Genome-based taxonomic framework of Microbacterium strains isolated from marine environment, the description of four new species and reclassification of four preexisting species.</title>
        <authorList>
            <person name="Lee S.D."/>
            <person name="Kim S.-M."/>
            <person name="Byeon Y.-S."/>
            <person name="Yang H.L."/>
            <person name="Kim I.S."/>
        </authorList>
    </citation>
    <scope>NUCLEOTIDE SEQUENCE [LARGE SCALE GENOMIC DNA]</scope>
    <source>
        <strain evidence="4 5">KSW4-10</strain>
    </source>
</reference>
<dbReference type="Gene3D" id="3.10.620.30">
    <property type="match status" value="1"/>
</dbReference>
<evidence type="ECO:0000313" key="5">
    <source>
        <dbReference type="Proteomes" id="UP000830631"/>
    </source>
</evidence>
<feature type="compositionally biased region" description="Low complexity" evidence="1">
    <location>
        <begin position="9"/>
        <end position="20"/>
    </location>
</feature>
<protein>
    <submittedName>
        <fullName evidence="4">DUF3488 and transglutaminase-like domain-containing protein</fullName>
    </submittedName>
</protein>
<feature type="region of interest" description="Disordered" evidence="1">
    <location>
        <begin position="562"/>
        <end position="607"/>
    </location>
</feature>
<keyword evidence="2" id="KW-0472">Membrane</keyword>
<evidence type="ECO:0000256" key="2">
    <source>
        <dbReference type="SAM" id="Phobius"/>
    </source>
</evidence>
<organism evidence="4 5">
    <name type="scientific">Microbacterium aurugineum</name>
    <dbReference type="NCBI Taxonomy" id="2851642"/>
    <lineage>
        <taxon>Bacteria</taxon>
        <taxon>Bacillati</taxon>
        <taxon>Actinomycetota</taxon>
        <taxon>Actinomycetes</taxon>
        <taxon>Micrococcales</taxon>
        <taxon>Microbacteriaceae</taxon>
        <taxon>Microbacterium</taxon>
    </lineage>
</organism>
<feature type="compositionally biased region" description="Low complexity" evidence="1">
    <location>
        <begin position="573"/>
        <end position="582"/>
    </location>
</feature>
<accession>A0ABY4IW70</accession>
<feature type="transmembrane region" description="Helical" evidence="2">
    <location>
        <begin position="229"/>
        <end position="250"/>
    </location>
</feature>
<feature type="domain" description="Transglutaminase-like" evidence="3">
    <location>
        <begin position="477"/>
        <end position="552"/>
    </location>
</feature>
<dbReference type="InterPro" id="IPR038765">
    <property type="entry name" value="Papain-like_cys_pep_sf"/>
</dbReference>
<dbReference type="Pfam" id="PF01841">
    <property type="entry name" value="Transglut_core"/>
    <property type="match status" value="1"/>
</dbReference>
<feature type="transmembrane region" description="Helical" evidence="2">
    <location>
        <begin position="56"/>
        <end position="76"/>
    </location>
</feature>
<keyword evidence="2" id="KW-1133">Transmembrane helix</keyword>
<dbReference type="PANTHER" id="PTHR42736">
    <property type="entry name" value="PROTEIN-GLUTAMINE GAMMA-GLUTAMYLTRANSFERASE"/>
    <property type="match status" value="1"/>
</dbReference>
<keyword evidence="5" id="KW-1185">Reference proteome</keyword>
<feature type="transmembrane region" description="Helical" evidence="2">
    <location>
        <begin position="97"/>
        <end position="118"/>
    </location>
</feature>
<proteinExistence type="predicted"/>
<dbReference type="Proteomes" id="UP000830631">
    <property type="component" value="Chromosome"/>
</dbReference>
<dbReference type="InterPro" id="IPR052901">
    <property type="entry name" value="Bact_TGase-like"/>
</dbReference>
<dbReference type="PANTHER" id="PTHR42736:SF1">
    <property type="entry name" value="PROTEIN-GLUTAMINE GAMMA-GLUTAMYLTRANSFERASE"/>
    <property type="match status" value="1"/>
</dbReference>
<gene>
    <name evidence="4" type="ORF">KV397_04055</name>
</gene>
<dbReference type="Pfam" id="PF11992">
    <property type="entry name" value="TgpA_N"/>
    <property type="match status" value="1"/>
</dbReference>
<dbReference type="SMART" id="SM00460">
    <property type="entry name" value="TGc"/>
    <property type="match status" value="1"/>
</dbReference>
<dbReference type="InterPro" id="IPR021878">
    <property type="entry name" value="TgpA_N"/>
</dbReference>
<dbReference type="EMBL" id="CP078078">
    <property type="protein sequence ID" value="UPL16995.1"/>
    <property type="molecule type" value="Genomic_DNA"/>
</dbReference>
<feature type="transmembrane region" description="Helical" evidence="2">
    <location>
        <begin position="147"/>
        <end position="166"/>
    </location>
</feature>
<name>A0ABY4IW70_9MICO</name>
<dbReference type="SUPFAM" id="SSF54001">
    <property type="entry name" value="Cysteine proteinases"/>
    <property type="match status" value="1"/>
</dbReference>
<dbReference type="InterPro" id="IPR002931">
    <property type="entry name" value="Transglutaminase-like"/>
</dbReference>
<feature type="transmembrane region" description="Helical" evidence="2">
    <location>
        <begin position="31"/>
        <end position="50"/>
    </location>
</feature>
<evidence type="ECO:0000256" key="1">
    <source>
        <dbReference type="SAM" id="MobiDB-lite"/>
    </source>
</evidence>
<keyword evidence="2" id="KW-0812">Transmembrane</keyword>
<evidence type="ECO:0000259" key="3">
    <source>
        <dbReference type="SMART" id="SM00460"/>
    </source>
</evidence>
<dbReference type="RefSeq" id="WP_261812224.1">
    <property type="nucleotide sequence ID" value="NZ_CP078078.1"/>
</dbReference>
<feature type="region of interest" description="Disordered" evidence="1">
    <location>
        <begin position="1"/>
        <end position="29"/>
    </location>
</feature>
<feature type="transmembrane region" description="Helical" evidence="2">
    <location>
        <begin position="175"/>
        <end position="193"/>
    </location>
</feature>
<sequence>MFRAEQRPKATAPPAHTAPTWHRDEEEPTGVVGPGVLAATATIVAMWPYTSVISPGAWSSSVLIVILAVAGGGMLLRRLLRRRTAWLRDAGTFLGQIIVAVAMVTLLVAGDTALFGVFPTPTTVAVFGTLGAAALEAIVFGSAPLDASPALTAAMASGFAGVALLVDHLVTHRSAVLATLLTGIVGAVPMIITLGDTNVVWFVLFALVALFLFRYTARRHPESPRRSSLSVAVGVGAAALVTTLVIAPALPVATSMAGTGVGVTVDASLRLGDDLRQPNPVEVLTIAAKTDVAPYLRLTTLSRFDGRVWQPDRGDLQSQDDGFGTPEWGPEIATEEENTSIRVLRMSSSWLPVPYPATDVQGLSGSWRVSPLNRTLFSRSADAVGNDYTVTSSRLVPTLEQIRAIDAASPVVDPDAEPVELPEIIAERAAEVTAAASTDYDRLIALQNWFRSQFAYSLETPVEEGFDGTGAEAVAQFLDVRSGYCVHFAGAFALMAESLGMQVRIVVGYLPGSLTDEKRGSESVFSVTSDQLHSWPEVLFPGIGWVPFEPTASLGVPTAFRAGVTQGGESGSPATPAPTTAPQSEETSGPEIDRADAGGDSADGAAQRRLDPTPVVLIAFGAVALLLVPALIRIIERRRRFTQARRGDPAAAWAELRDTLIDLQLPVSDADTPRVRAAGLVRDRHVDAETMRRLTDAVEQTNYARSAELQTDLTEPLSEVLQALRRSVDGPTRVRATLLPRSLYAPRAAEPGVAV</sequence>
<evidence type="ECO:0000313" key="4">
    <source>
        <dbReference type="EMBL" id="UPL16995.1"/>
    </source>
</evidence>
<feature type="transmembrane region" description="Helical" evidence="2">
    <location>
        <begin position="615"/>
        <end position="635"/>
    </location>
</feature>